<evidence type="ECO:0000313" key="2">
    <source>
        <dbReference type="EMBL" id="QFG69683.1"/>
    </source>
</evidence>
<organism evidence="2 3">
    <name type="scientific">Ornithinimicrobium pratense</name>
    <dbReference type="NCBI Taxonomy" id="2593973"/>
    <lineage>
        <taxon>Bacteria</taxon>
        <taxon>Bacillati</taxon>
        <taxon>Actinomycetota</taxon>
        <taxon>Actinomycetes</taxon>
        <taxon>Micrococcales</taxon>
        <taxon>Ornithinimicrobiaceae</taxon>
        <taxon>Ornithinimicrobium</taxon>
    </lineage>
</organism>
<dbReference type="RefSeq" id="WP_158062177.1">
    <property type="nucleotide sequence ID" value="NZ_CP044427.1"/>
</dbReference>
<name>A0A5J6V982_9MICO</name>
<sequence length="224" mass="23638">MTTEVGGAGERGRLTWGDLGRPGEKMAMGVPPFRYTVQVPPGWKVLRPTEELKGDVERMCTATPGWSNLAADKQVALRDLLTGMATQAGLTGAVLTAADAGVDRATGELLMGSLSLAWLRTSPIEADTALAQMMAEGGGDVRQFAGRYSVCVLQRSVADTGIEPVEGAGRTAYTVQAFVPTPGTSWMGIVTGTTPQQRMAELMERATERMATTLHLLPAETVAG</sequence>
<evidence type="ECO:0000313" key="3">
    <source>
        <dbReference type="Proteomes" id="UP000326546"/>
    </source>
</evidence>
<reference evidence="2 3" key="1">
    <citation type="submission" date="2019-09" db="EMBL/GenBank/DDBJ databases">
        <title>Serinicoccus pratensis sp. nov., isolated from meadow soil.</title>
        <authorList>
            <person name="Zhang W."/>
        </authorList>
    </citation>
    <scope>NUCLEOTIDE SEQUENCE [LARGE SCALE GENOMIC DNA]</scope>
    <source>
        <strain evidence="2 3">W204</strain>
    </source>
</reference>
<protein>
    <submittedName>
        <fullName evidence="2">Uncharacterized protein</fullName>
    </submittedName>
</protein>
<dbReference type="OrthoDB" id="4822656at2"/>
<evidence type="ECO:0000256" key="1">
    <source>
        <dbReference type="SAM" id="MobiDB-lite"/>
    </source>
</evidence>
<keyword evidence="3" id="KW-1185">Reference proteome</keyword>
<dbReference type="KEGG" id="serw:FY030_14110"/>
<dbReference type="EMBL" id="CP044427">
    <property type="protein sequence ID" value="QFG69683.1"/>
    <property type="molecule type" value="Genomic_DNA"/>
</dbReference>
<feature type="region of interest" description="Disordered" evidence="1">
    <location>
        <begin position="1"/>
        <end position="20"/>
    </location>
</feature>
<accession>A0A5J6V982</accession>
<dbReference type="Proteomes" id="UP000326546">
    <property type="component" value="Chromosome"/>
</dbReference>
<dbReference type="AlphaFoldDB" id="A0A5J6V982"/>
<gene>
    <name evidence="2" type="ORF">FY030_14110</name>
</gene>
<proteinExistence type="predicted"/>